<dbReference type="Proteomes" id="UP000683511">
    <property type="component" value="Chromosome"/>
</dbReference>
<protein>
    <recommendedName>
        <fullName evidence="5">DUF1092 family protein</fullName>
    </recommendedName>
</protein>
<proteinExistence type="predicted"/>
<organism evidence="3 4">
    <name type="scientific">Richelia sinica FACHB-800</name>
    <dbReference type="NCBI Taxonomy" id="1357546"/>
    <lineage>
        <taxon>Bacteria</taxon>
        <taxon>Bacillati</taxon>
        <taxon>Cyanobacteriota</taxon>
        <taxon>Cyanophyceae</taxon>
        <taxon>Nostocales</taxon>
        <taxon>Nostocaceae</taxon>
        <taxon>Richelia</taxon>
    </lineage>
</organism>
<dbReference type="Pfam" id="PF20429">
    <property type="entry name" value="Tab2-like_C"/>
    <property type="match status" value="1"/>
</dbReference>
<dbReference type="InterPro" id="IPR046760">
    <property type="entry name" value="Tab2-like_N"/>
</dbReference>
<dbReference type="PANTHER" id="PTHR34556">
    <property type="match status" value="1"/>
</dbReference>
<feature type="domain" description="RNA-binding protein Tab2/Atab2 C-terminal" evidence="2">
    <location>
        <begin position="103"/>
        <end position="258"/>
    </location>
</feature>
<dbReference type="GO" id="GO:0003723">
    <property type="term" value="F:RNA binding"/>
    <property type="evidence" value="ECO:0007669"/>
    <property type="project" value="InterPro"/>
</dbReference>
<evidence type="ECO:0000259" key="2">
    <source>
        <dbReference type="Pfam" id="PF20429"/>
    </source>
</evidence>
<dbReference type="PANTHER" id="PTHR34556:SF2">
    <property type="entry name" value="PROTEIN TAB2 HOMOLOG, CHLOROPLASTIC"/>
    <property type="match status" value="1"/>
</dbReference>
<gene>
    <name evidence="3" type="ORF">B6N60_01316</name>
</gene>
<evidence type="ECO:0000259" key="1">
    <source>
        <dbReference type="Pfam" id="PF06485"/>
    </source>
</evidence>
<dbReference type="InterPro" id="IPR009472">
    <property type="entry name" value="Tab2-like"/>
</dbReference>
<accession>A0A975T745</accession>
<dbReference type="KEGG" id="rsin:B6N60_01316"/>
<evidence type="ECO:0008006" key="5">
    <source>
        <dbReference type="Google" id="ProtNLM"/>
    </source>
</evidence>
<evidence type="ECO:0000313" key="3">
    <source>
        <dbReference type="EMBL" id="QXE22631.1"/>
    </source>
</evidence>
<sequence length="261" mass="29652">MWQADFYRRPVQDAGQTWWDLLICDANRSFEYMATCPQSEANSHWLVQQFQLAGGEYLPDVIQVFRPQSLSLMENAGRSLGIGIEATRRTLALKKWLQEKQYSIAVEQLPPVPLPENLWGEEWRFATLPAGDLVDEFQERPIPVKQMPDFLHPLNLGLASTVLVPGVVIYGGRQSMRLVRWLEDANPVSLRYMAGAPDGLVLDAGLLDRWIIATFEDEEVATAAKLYETRKQLSQGLHFLLIQPDDSGMTYSGFWLLQAEN</sequence>
<name>A0A975T745_9NOST</name>
<dbReference type="Pfam" id="PF06485">
    <property type="entry name" value="Tab2-like_N"/>
    <property type="match status" value="1"/>
</dbReference>
<feature type="domain" description="RNA-binding protein Tab2-like N-terminal" evidence="1">
    <location>
        <begin position="1"/>
        <end position="100"/>
    </location>
</feature>
<reference evidence="3" key="1">
    <citation type="submission" date="2017-04" db="EMBL/GenBank/DDBJ databases">
        <title>Genome deletions in a multicellular cyanobacterial endosymbiont for morphological adaptation in marine diatoms.</title>
        <authorList>
            <person name="Wang Y."/>
            <person name="Gao H."/>
            <person name="Li R."/>
            <person name="Xu X."/>
        </authorList>
    </citation>
    <scope>NUCLEOTIDE SEQUENCE</scope>
    <source>
        <strain evidence="3">FACHB 800</strain>
    </source>
</reference>
<dbReference type="AlphaFoldDB" id="A0A975T745"/>
<dbReference type="EMBL" id="CP021056">
    <property type="protein sequence ID" value="QXE22631.1"/>
    <property type="molecule type" value="Genomic_DNA"/>
</dbReference>
<evidence type="ECO:0000313" key="4">
    <source>
        <dbReference type="Proteomes" id="UP000683511"/>
    </source>
</evidence>
<keyword evidence="4" id="KW-1185">Reference proteome</keyword>
<dbReference type="InterPro" id="IPR046761">
    <property type="entry name" value="Tab2-like_C"/>
</dbReference>